<keyword evidence="1" id="KW-0067">ATP-binding</keyword>
<gene>
    <name evidence="1" type="ORF">FRUB_06922</name>
</gene>
<proteinExistence type="predicted"/>
<keyword evidence="2" id="KW-1185">Reference proteome</keyword>
<keyword evidence="1" id="KW-0378">Hydrolase</keyword>
<dbReference type="GO" id="GO:0004386">
    <property type="term" value="F:helicase activity"/>
    <property type="evidence" value="ECO:0007669"/>
    <property type="project" value="UniProtKB-KW"/>
</dbReference>
<dbReference type="AlphaFoldDB" id="A0A225D8L7"/>
<sequence>MARVFSQGVFDFSAEIAVNADGTWATDGNGTLRPYEIRSRFADGLPAPYWHAAWGTLPDPGPDCDPRTRESVERYRAAGAPGLLEAYLRARVHALRWVEEGITPKNPGIEKSPLDPSTLPSFRLGRDGLARAATDFLRLDQHVRRSDWVAAHLVPPIARVRAGRTLPLKQVKVGADKSSITAVVGLFSFGGLTLADLEGRCQFGPGSFARLSPWNGDPK</sequence>
<keyword evidence="1" id="KW-0347">Helicase</keyword>
<evidence type="ECO:0000313" key="2">
    <source>
        <dbReference type="Proteomes" id="UP000214646"/>
    </source>
</evidence>
<dbReference type="RefSeq" id="WP_088257644.1">
    <property type="nucleotide sequence ID" value="NZ_NIDE01000014.1"/>
</dbReference>
<dbReference type="OrthoDB" id="9757917at2"/>
<name>A0A225D8L7_9BACT</name>
<comment type="caution">
    <text evidence="1">The sequence shown here is derived from an EMBL/GenBank/DDBJ whole genome shotgun (WGS) entry which is preliminary data.</text>
</comment>
<protein>
    <submittedName>
        <fullName evidence="1">Superfamily I DNA and RNA helicases and helicase subunits-like</fullName>
    </submittedName>
</protein>
<dbReference type="Proteomes" id="UP000214646">
    <property type="component" value="Unassembled WGS sequence"/>
</dbReference>
<reference evidence="2" key="1">
    <citation type="submission" date="2017-06" db="EMBL/GenBank/DDBJ databases">
        <title>Genome analysis of Fimbriiglobus ruber SP5, the first member of the order Planctomycetales with confirmed chitinolytic capability.</title>
        <authorList>
            <person name="Ravin N.V."/>
            <person name="Rakitin A.L."/>
            <person name="Ivanova A.A."/>
            <person name="Beletsky A.V."/>
            <person name="Kulichevskaya I.S."/>
            <person name="Mardanov A.V."/>
            <person name="Dedysh S.N."/>
        </authorList>
    </citation>
    <scope>NUCLEOTIDE SEQUENCE [LARGE SCALE GENOMIC DNA]</scope>
    <source>
        <strain evidence="2">SP5</strain>
    </source>
</reference>
<evidence type="ECO:0000313" key="1">
    <source>
        <dbReference type="EMBL" id="OWK37802.1"/>
    </source>
</evidence>
<accession>A0A225D8L7</accession>
<organism evidence="1 2">
    <name type="scientific">Fimbriiglobus ruber</name>
    <dbReference type="NCBI Taxonomy" id="1908690"/>
    <lineage>
        <taxon>Bacteria</taxon>
        <taxon>Pseudomonadati</taxon>
        <taxon>Planctomycetota</taxon>
        <taxon>Planctomycetia</taxon>
        <taxon>Gemmatales</taxon>
        <taxon>Gemmataceae</taxon>
        <taxon>Fimbriiglobus</taxon>
    </lineage>
</organism>
<keyword evidence="1" id="KW-0547">Nucleotide-binding</keyword>
<dbReference type="EMBL" id="NIDE01000014">
    <property type="protein sequence ID" value="OWK37802.1"/>
    <property type="molecule type" value="Genomic_DNA"/>
</dbReference>